<gene>
    <name evidence="2" type="ORF">T4E_3467</name>
</gene>
<dbReference type="EMBL" id="JYDU01000034">
    <property type="protein sequence ID" value="KRX97177.1"/>
    <property type="molecule type" value="Genomic_DNA"/>
</dbReference>
<accession>A0A0V0YBN0</accession>
<comment type="caution">
    <text evidence="2">The sequence shown here is derived from an EMBL/GenBank/DDBJ whole genome shotgun (WGS) entry which is preliminary data.</text>
</comment>
<dbReference type="Proteomes" id="UP000054815">
    <property type="component" value="Unassembled WGS sequence"/>
</dbReference>
<keyword evidence="1" id="KW-1133">Transmembrane helix</keyword>
<evidence type="ECO:0000313" key="2">
    <source>
        <dbReference type="EMBL" id="KRX97177.1"/>
    </source>
</evidence>
<dbReference type="AlphaFoldDB" id="A0A0V0YBN0"/>
<evidence type="ECO:0000256" key="1">
    <source>
        <dbReference type="SAM" id="Phobius"/>
    </source>
</evidence>
<sequence>MMPTGQQRRDDSQLVGWQSAHCMACTFGMLVAGAVTVITILAGQQLRFTTEDLTRKS</sequence>
<organism evidence="2 3">
    <name type="scientific">Trichinella pseudospiralis</name>
    <name type="common">Parasitic roundworm</name>
    <dbReference type="NCBI Taxonomy" id="6337"/>
    <lineage>
        <taxon>Eukaryota</taxon>
        <taxon>Metazoa</taxon>
        <taxon>Ecdysozoa</taxon>
        <taxon>Nematoda</taxon>
        <taxon>Enoplea</taxon>
        <taxon>Dorylaimia</taxon>
        <taxon>Trichinellida</taxon>
        <taxon>Trichinellidae</taxon>
        <taxon>Trichinella</taxon>
    </lineage>
</organism>
<proteinExistence type="predicted"/>
<evidence type="ECO:0000313" key="3">
    <source>
        <dbReference type="Proteomes" id="UP000054815"/>
    </source>
</evidence>
<reference evidence="2 3" key="1">
    <citation type="submission" date="2015-01" db="EMBL/GenBank/DDBJ databases">
        <title>Evolution of Trichinella species and genotypes.</title>
        <authorList>
            <person name="Korhonen P.K."/>
            <person name="Edoardo P."/>
            <person name="Giuseppe L.R."/>
            <person name="Gasser R.B."/>
        </authorList>
    </citation>
    <scope>NUCLEOTIDE SEQUENCE [LARGE SCALE GENOMIC DNA]</scope>
    <source>
        <strain evidence="2">ISS141</strain>
    </source>
</reference>
<feature type="transmembrane region" description="Helical" evidence="1">
    <location>
        <begin position="21"/>
        <end position="43"/>
    </location>
</feature>
<protein>
    <submittedName>
        <fullName evidence="2">Uncharacterized protein</fullName>
    </submittedName>
</protein>
<keyword evidence="1" id="KW-0812">Transmembrane</keyword>
<keyword evidence="1" id="KW-0472">Membrane</keyword>
<name>A0A0V0YBN0_TRIPS</name>